<dbReference type="OrthoDB" id="6321522at2"/>
<name>A0A0B3YVP9_9ALTE</name>
<evidence type="ECO:0000313" key="1">
    <source>
        <dbReference type="EMBL" id="KHT44594.1"/>
    </source>
</evidence>
<dbReference type="AlphaFoldDB" id="A0A0B3YVP9"/>
<proteinExistence type="predicted"/>
<dbReference type="Proteomes" id="UP000031197">
    <property type="component" value="Unassembled WGS sequence"/>
</dbReference>
<sequence>MASGDKLSHSIPNSQVGFFSEAGELGGSHPQFNEICTALYEREIVSLAHSEIKNLSLLKRRMGGLPYHVKAIARYMISDGIANNPSPLKTDTHNGSWYAKQSAKCPGINHLDDVEKREAWYMKNARYGLVVPVLILNMEGSHIELDSIDMVNQDNTQLHLNKNGWFANTGECISSTPLRDEMEAATALSVQNKILLRPSKAIMTAACCGHTWSFKSKRSPRALSLREMRLSTQINWKNFTLLNR</sequence>
<organism evidence="1 2">
    <name type="scientific">Alteromonas marina</name>
    <dbReference type="NCBI Taxonomy" id="203795"/>
    <lineage>
        <taxon>Bacteria</taxon>
        <taxon>Pseudomonadati</taxon>
        <taxon>Pseudomonadota</taxon>
        <taxon>Gammaproteobacteria</taxon>
        <taxon>Alteromonadales</taxon>
        <taxon>Alteromonadaceae</taxon>
        <taxon>Alteromonas/Salinimonas group</taxon>
        <taxon>Alteromonas</taxon>
    </lineage>
</organism>
<comment type="caution">
    <text evidence="1">The sequence shown here is derived from an EMBL/GenBank/DDBJ whole genome shotgun (WGS) entry which is preliminary data.</text>
</comment>
<accession>A0A0B3YVP9</accession>
<gene>
    <name evidence="1" type="ORF">RJ41_17170</name>
</gene>
<dbReference type="EMBL" id="JWLW01000066">
    <property type="protein sequence ID" value="KHT44594.1"/>
    <property type="molecule type" value="Genomic_DNA"/>
</dbReference>
<reference evidence="1 2" key="1">
    <citation type="submission" date="2014-12" db="EMBL/GenBank/DDBJ databases">
        <title>Genome sequencing of Alteromonas marina AD001.</title>
        <authorList>
            <person name="Adrian T.G.S."/>
            <person name="Chan K.G."/>
        </authorList>
    </citation>
    <scope>NUCLEOTIDE SEQUENCE [LARGE SCALE GENOMIC DNA]</scope>
    <source>
        <strain evidence="1 2">AD001</strain>
    </source>
</reference>
<protein>
    <submittedName>
        <fullName evidence="1">Uncharacterized protein</fullName>
    </submittedName>
</protein>
<keyword evidence="2" id="KW-1185">Reference proteome</keyword>
<evidence type="ECO:0000313" key="2">
    <source>
        <dbReference type="Proteomes" id="UP000031197"/>
    </source>
</evidence>
<dbReference type="RefSeq" id="WP_039223335.1">
    <property type="nucleotide sequence ID" value="NZ_JWLW01000066.1"/>
</dbReference>